<reference evidence="8 9" key="1">
    <citation type="submission" date="2022-04" db="EMBL/GenBank/DDBJ databases">
        <title>Gracilibacillus sp. isolated from saltern.</title>
        <authorList>
            <person name="Won M."/>
            <person name="Lee C.-M."/>
            <person name="Woen H.-Y."/>
            <person name="Kwon S.-W."/>
        </authorList>
    </citation>
    <scope>NUCLEOTIDE SEQUENCE [LARGE SCALE GENOMIC DNA]</scope>
    <source>
        <strain evidence="8 9">SSPM10-3</strain>
    </source>
</reference>
<feature type="transmembrane region" description="Helical" evidence="6">
    <location>
        <begin position="354"/>
        <end position="372"/>
    </location>
</feature>
<dbReference type="InterPro" id="IPR052528">
    <property type="entry name" value="Sugar_transport-like"/>
</dbReference>
<dbReference type="PROSITE" id="PS50850">
    <property type="entry name" value="MFS"/>
    <property type="match status" value="1"/>
</dbReference>
<keyword evidence="9" id="KW-1185">Reference proteome</keyword>
<feature type="transmembrane region" description="Helical" evidence="6">
    <location>
        <begin position="82"/>
        <end position="102"/>
    </location>
</feature>
<evidence type="ECO:0000256" key="6">
    <source>
        <dbReference type="SAM" id="Phobius"/>
    </source>
</evidence>
<feature type="transmembrane region" description="Helical" evidence="6">
    <location>
        <begin position="108"/>
        <end position="130"/>
    </location>
</feature>
<dbReference type="InterPro" id="IPR036259">
    <property type="entry name" value="MFS_trans_sf"/>
</dbReference>
<gene>
    <name evidence="8" type="ORF">MUN87_03690</name>
</gene>
<evidence type="ECO:0000313" key="9">
    <source>
        <dbReference type="Proteomes" id="UP000831537"/>
    </source>
</evidence>
<accession>A0ABY4GP33</accession>
<dbReference type="InterPro" id="IPR011701">
    <property type="entry name" value="MFS"/>
</dbReference>
<dbReference type="InterPro" id="IPR005829">
    <property type="entry name" value="Sugar_transporter_CS"/>
</dbReference>
<evidence type="ECO:0000256" key="5">
    <source>
        <dbReference type="ARBA" id="ARBA00023136"/>
    </source>
</evidence>
<dbReference type="SUPFAM" id="SSF103473">
    <property type="entry name" value="MFS general substrate transporter"/>
    <property type="match status" value="1"/>
</dbReference>
<feature type="transmembrane region" description="Helical" evidence="6">
    <location>
        <begin position="172"/>
        <end position="196"/>
    </location>
</feature>
<comment type="subcellular location">
    <subcellularLocation>
        <location evidence="1">Cell membrane</location>
        <topology evidence="1">Multi-pass membrane protein</topology>
    </subcellularLocation>
</comment>
<feature type="transmembrane region" description="Helical" evidence="6">
    <location>
        <begin position="378"/>
        <end position="398"/>
    </location>
</feature>
<dbReference type="RefSeq" id="WP_244746338.1">
    <property type="nucleotide sequence ID" value="NZ_CP095071.1"/>
</dbReference>
<feature type="transmembrane region" description="Helical" evidence="6">
    <location>
        <begin position="222"/>
        <end position="247"/>
    </location>
</feature>
<dbReference type="Proteomes" id="UP000831537">
    <property type="component" value="Chromosome"/>
</dbReference>
<feature type="domain" description="Major facilitator superfamily (MFS) profile" evidence="7">
    <location>
        <begin position="1"/>
        <end position="201"/>
    </location>
</feature>
<evidence type="ECO:0000259" key="7">
    <source>
        <dbReference type="PROSITE" id="PS50850"/>
    </source>
</evidence>
<protein>
    <submittedName>
        <fullName evidence="8">MFS transporter</fullName>
    </submittedName>
</protein>
<dbReference type="Pfam" id="PF07690">
    <property type="entry name" value="MFS_1"/>
    <property type="match status" value="1"/>
</dbReference>
<keyword evidence="3 6" id="KW-0812">Transmembrane</keyword>
<proteinExistence type="predicted"/>
<dbReference type="Gene3D" id="1.20.1250.20">
    <property type="entry name" value="MFS general substrate transporter like domains"/>
    <property type="match status" value="2"/>
</dbReference>
<feature type="transmembrane region" description="Helical" evidence="6">
    <location>
        <begin position="285"/>
        <end position="303"/>
    </location>
</feature>
<dbReference type="InterPro" id="IPR020846">
    <property type="entry name" value="MFS_dom"/>
</dbReference>
<feature type="transmembrane region" description="Helical" evidence="6">
    <location>
        <begin position="142"/>
        <end position="166"/>
    </location>
</feature>
<name>A0ABY4GP33_9BACI</name>
<feature type="transmembrane region" description="Helical" evidence="6">
    <location>
        <begin position="50"/>
        <end position="70"/>
    </location>
</feature>
<dbReference type="EMBL" id="CP095071">
    <property type="protein sequence ID" value="UOQ86019.1"/>
    <property type="molecule type" value="Genomic_DNA"/>
</dbReference>
<keyword evidence="2" id="KW-0813">Transport</keyword>
<keyword evidence="4 6" id="KW-1133">Transmembrane helix</keyword>
<evidence type="ECO:0000256" key="1">
    <source>
        <dbReference type="ARBA" id="ARBA00004651"/>
    </source>
</evidence>
<feature type="transmembrane region" description="Helical" evidence="6">
    <location>
        <begin position="20"/>
        <end position="44"/>
    </location>
</feature>
<feature type="transmembrane region" description="Helical" evidence="6">
    <location>
        <begin position="253"/>
        <end position="273"/>
    </location>
</feature>
<organism evidence="8 9">
    <name type="scientific">Gracilibacillus salinarum</name>
    <dbReference type="NCBI Taxonomy" id="2932255"/>
    <lineage>
        <taxon>Bacteria</taxon>
        <taxon>Bacillati</taxon>
        <taxon>Bacillota</taxon>
        <taxon>Bacilli</taxon>
        <taxon>Bacillales</taxon>
        <taxon>Bacillaceae</taxon>
        <taxon>Gracilibacillus</taxon>
    </lineage>
</organism>
<dbReference type="PANTHER" id="PTHR23526">
    <property type="entry name" value="INTEGRAL MEMBRANE TRANSPORT PROTEIN-RELATED"/>
    <property type="match status" value="1"/>
</dbReference>
<keyword evidence="5 6" id="KW-0472">Membrane</keyword>
<evidence type="ECO:0000256" key="3">
    <source>
        <dbReference type="ARBA" id="ARBA00022692"/>
    </source>
</evidence>
<evidence type="ECO:0000256" key="4">
    <source>
        <dbReference type="ARBA" id="ARBA00022989"/>
    </source>
</evidence>
<dbReference type="PANTHER" id="PTHR23526:SF2">
    <property type="entry name" value="MAJOR FACILITATOR SUPERFAMILY (MFS) PROFILE DOMAIN-CONTAINING PROTEIN"/>
    <property type="match status" value="1"/>
</dbReference>
<sequence length="410" mass="46518">MNHKPKSSTNRLPNSKDLKILLTIGGLYSLATFLSNAFVNVFLWKQSGNYVDIAVYNLFIYLLQPIAFVIAGKFTKKVDRTLIIRFGVAFLSIFYVTVLLVGEQASNIPYLLGAILGIGYGFYWLAFNVLTFEVTEPESRDFFNGILGVLQSLGGMIGPFVAGYIISKLDNFQGYSIIFFISFFLFLLAVICSFFLKKRKATGRFLFRRVVEERKTNNNWRYILNAHVFQGLREGLFIFIVAIWVYIATNSEFALGSFNLLFSFCSFVGYYVITKLTKKDNRKKTIFFGGLLLYLGVGIFVFQPGFWMLLLYGVVVGVAYPVFNVPFISLTYDIIGKAKGARELRIEYIIFRELFVNIGRVSAISLFIIGVLLFDPKFIIPILLLTIGSGNLIAYYFVRKTDSSIYNVPS</sequence>
<feature type="transmembrane region" description="Helical" evidence="6">
    <location>
        <begin position="309"/>
        <end position="334"/>
    </location>
</feature>
<dbReference type="PROSITE" id="PS00217">
    <property type="entry name" value="SUGAR_TRANSPORT_2"/>
    <property type="match status" value="1"/>
</dbReference>
<evidence type="ECO:0000256" key="2">
    <source>
        <dbReference type="ARBA" id="ARBA00022448"/>
    </source>
</evidence>
<evidence type="ECO:0000313" key="8">
    <source>
        <dbReference type="EMBL" id="UOQ86019.1"/>
    </source>
</evidence>